<gene>
    <name evidence="1" type="ORF">N7603_02020</name>
</gene>
<protein>
    <submittedName>
        <fullName evidence="1">Uncharacterized protein</fullName>
    </submittedName>
</protein>
<name>A0ABT2PVK1_9MOLU</name>
<dbReference type="RefSeq" id="WP_262095664.1">
    <property type="nucleotide sequence ID" value="NZ_JAOEGN010000003.1"/>
</dbReference>
<sequence>MAIKYQITVKQNGDTKYLSGEVQSHNQLQKVLNQAYEGLTKGTRADVTLSYVEETVEYREAERLRTKQIVKEEFEKMKKDGEI</sequence>
<comment type="caution">
    <text evidence="1">The sequence shown here is derived from an EMBL/GenBank/DDBJ whole genome shotgun (WGS) entry which is preliminary data.</text>
</comment>
<reference evidence="2" key="1">
    <citation type="submission" date="2023-07" db="EMBL/GenBank/DDBJ databases">
        <title>Novel Mycoplasma species identified in domestic and wild animals.</title>
        <authorList>
            <person name="Volokhov D.V."/>
            <person name="Furtak V.A."/>
            <person name="Zagorodnyaya T.A."/>
        </authorList>
    </citation>
    <scope>NUCLEOTIDE SEQUENCE [LARGE SCALE GENOMIC DNA]</scope>
    <source>
        <strain evidence="2">92-19</strain>
    </source>
</reference>
<proteinExistence type="predicted"/>
<evidence type="ECO:0000313" key="1">
    <source>
        <dbReference type="EMBL" id="MCU0104431.1"/>
    </source>
</evidence>
<accession>A0ABT2PVK1</accession>
<dbReference type="EMBL" id="JAOEGN010000003">
    <property type="protein sequence ID" value="MCU0104431.1"/>
    <property type="molecule type" value="Genomic_DNA"/>
</dbReference>
<evidence type="ECO:0000313" key="2">
    <source>
        <dbReference type="Proteomes" id="UP001209076"/>
    </source>
</evidence>
<dbReference type="Proteomes" id="UP001209076">
    <property type="component" value="Unassembled WGS sequence"/>
</dbReference>
<keyword evidence="2" id="KW-1185">Reference proteome</keyword>
<organism evidence="1 2">
    <name type="scientific">Paracholeplasma vituli</name>
    <dbReference type="NCBI Taxonomy" id="69473"/>
    <lineage>
        <taxon>Bacteria</taxon>
        <taxon>Bacillati</taxon>
        <taxon>Mycoplasmatota</taxon>
        <taxon>Mollicutes</taxon>
        <taxon>Acholeplasmatales</taxon>
        <taxon>Acholeplasmataceae</taxon>
        <taxon>Paracholeplasma</taxon>
    </lineage>
</organism>